<reference evidence="3" key="1">
    <citation type="journal article" date="2019" name="Int. J. Syst. Evol. Microbiol.">
        <title>The Global Catalogue of Microorganisms (GCM) 10K type strain sequencing project: providing services to taxonomists for standard genome sequencing and annotation.</title>
        <authorList>
            <consortium name="The Broad Institute Genomics Platform"/>
            <consortium name="The Broad Institute Genome Sequencing Center for Infectious Disease"/>
            <person name="Wu L."/>
            <person name="Ma J."/>
        </authorList>
    </citation>
    <scope>NUCLEOTIDE SEQUENCE [LARGE SCALE GENOMIC DNA]</scope>
    <source>
        <strain evidence="3">CCM 8939</strain>
    </source>
</reference>
<feature type="region of interest" description="Disordered" evidence="1">
    <location>
        <begin position="361"/>
        <end position="381"/>
    </location>
</feature>
<accession>A0ABQ2BFV1</accession>
<dbReference type="Proteomes" id="UP000645390">
    <property type="component" value="Unassembled WGS sequence"/>
</dbReference>
<name>A0ABQ2BFV1_9SPHI</name>
<evidence type="ECO:0000313" key="2">
    <source>
        <dbReference type="EMBL" id="GGI25219.1"/>
    </source>
</evidence>
<keyword evidence="3" id="KW-1185">Reference proteome</keyword>
<dbReference type="EMBL" id="BMDJ01000004">
    <property type="protein sequence ID" value="GGI25219.1"/>
    <property type="molecule type" value="Genomic_DNA"/>
</dbReference>
<sequence>MKKIILIILLFMGFLPEWKNDKLSIVGPSNALAQSYGDEGGNYESMYQALGDLFGIPVVNSTRDPSGNILLVLSDGSVYNPIAFEISAPAINVIAQTMPDIFPPEIPYPTPDQFMNMSSFLYYVTVLQAQESSSGPPPDHPVEPDCPPAAQQAGVKAKDVYAIPQVQDALANPALFPPPPTDGSAPHEMGFSLRREADGTIAQPVIQDLGGGYGGGLYNYMNSIADYHTHPNSAFGPSATDLISLASKPTGNASNLTVSYSRANDGTTYAMVIADTAKASAFYRANQGNLIGTNWDPESEVGIKFRQVRDYFTSVGMASEGAYERAIAATLEDSGIILTKALPGSLKFAKVGAERIINPNGSLANTSDGQPAYRTIDCPPN</sequence>
<gene>
    <name evidence="2" type="ORF">GCM10008119_16560</name>
</gene>
<protein>
    <submittedName>
        <fullName evidence="2">Uncharacterized protein</fullName>
    </submittedName>
</protein>
<organism evidence="2 3">
    <name type="scientific">Pedobacter mendelii</name>
    <dbReference type="NCBI Taxonomy" id="1908240"/>
    <lineage>
        <taxon>Bacteria</taxon>
        <taxon>Pseudomonadati</taxon>
        <taxon>Bacteroidota</taxon>
        <taxon>Sphingobacteriia</taxon>
        <taxon>Sphingobacteriales</taxon>
        <taxon>Sphingobacteriaceae</taxon>
        <taxon>Pedobacter</taxon>
    </lineage>
</organism>
<proteinExistence type="predicted"/>
<evidence type="ECO:0000313" key="3">
    <source>
        <dbReference type="Proteomes" id="UP000645390"/>
    </source>
</evidence>
<evidence type="ECO:0000256" key="1">
    <source>
        <dbReference type="SAM" id="MobiDB-lite"/>
    </source>
</evidence>
<comment type="caution">
    <text evidence="2">The sequence shown here is derived from an EMBL/GenBank/DDBJ whole genome shotgun (WGS) entry which is preliminary data.</text>
</comment>